<dbReference type="AlphaFoldDB" id="A0A066WMG9"/>
<name>A0A066WMG9_9FLAO</name>
<keyword evidence="2" id="KW-1185">Reference proteome</keyword>
<reference evidence="1 2" key="1">
    <citation type="submission" date="2014-05" db="EMBL/GenBank/DDBJ databases">
        <title>Genome Sequence of Flavobacterium sp. EM1321.</title>
        <authorList>
            <person name="Shin S.-K."/>
            <person name="Yi H."/>
        </authorList>
    </citation>
    <scope>NUCLEOTIDE SEQUENCE [LARGE SCALE GENOMIC DNA]</scope>
    <source>
        <strain evidence="1 2">EM1321</strain>
    </source>
</reference>
<dbReference type="EMBL" id="JNCA01000034">
    <property type="protein sequence ID" value="KDN53783.1"/>
    <property type="molecule type" value="Genomic_DNA"/>
</dbReference>
<protein>
    <submittedName>
        <fullName evidence="1">Uncharacterized protein</fullName>
    </submittedName>
</protein>
<evidence type="ECO:0000313" key="2">
    <source>
        <dbReference type="Proteomes" id="UP000027064"/>
    </source>
</evidence>
<accession>A0A066WMG9</accession>
<evidence type="ECO:0000313" key="1">
    <source>
        <dbReference type="EMBL" id="KDN53783.1"/>
    </source>
</evidence>
<dbReference type="PATRIC" id="fig|1492738.3.peg.3085"/>
<organism evidence="1 2">
    <name type="scientific">Flavobacterium seoulense</name>
    <dbReference type="NCBI Taxonomy" id="1492738"/>
    <lineage>
        <taxon>Bacteria</taxon>
        <taxon>Pseudomonadati</taxon>
        <taxon>Bacteroidota</taxon>
        <taxon>Flavobacteriia</taxon>
        <taxon>Flavobacteriales</taxon>
        <taxon>Flavobacteriaceae</taxon>
        <taxon>Flavobacterium</taxon>
    </lineage>
</organism>
<gene>
    <name evidence="1" type="ORF">FEM21_31000</name>
</gene>
<dbReference type="Proteomes" id="UP000027064">
    <property type="component" value="Unassembled WGS sequence"/>
</dbReference>
<proteinExistence type="predicted"/>
<sequence length="37" mass="4640">MENIVFSNKRNKIKLKFNDFVKRLRKMFEFLKCLNFV</sequence>
<comment type="caution">
    <text evidence="1">The sequence shown here is derived from an EMBL/GenBank/DDBJ whole genome shotgun (WGS) entry which is preliminary data.</text>
</comment>